<keyword evidence="2" id="KW-1185">Reference proteome</keyword>
<dbReference type="EMBL" id="LWCI01000100">
    <property type="protein sequence ID" value="KZS63064.1"/>
    <property type="molecule type" value="Genomic_DNA"/>
</dbReference>
<proteinExistence type="predicted"/>
<dbReference type="RefSeq" id="WP_075510295.1">
    <property type="nucleotide sequence ID" value="NZ_LWCI01000100.1"/>
</dbReference>
<protein>
    <submittedName>
        <fullName evidence="1">Uncharacterized protein</fullName>
    </submittedName>
</protein>
<evidence type="ECO:0000313" key="1">
    <source>
        <dbReference type="EMBL" id="KZS63064.1"/>
    </source>
</evidence>
<comment type="caution">
    <text evidence="1">The sequence shown here is derived from an EMBL/GenBank/DDBJ whole genome shotgun (WGS) entry which is preliminary data.</text>
</comment>
<evidence type="ECO:0000313" key="2">
    <source>
        <dbReference type="Proteomes" id="UP000077342"/>
    </source>
</evidence>
<dbReference type="AlphaFoldDB" id="A0A162D5X2"/>
<reference evidence="2" key="1">
    <citation type="submission" date="2016-04" db="EMBL/GenBank/DDBJ databases">
        <authorList>
            <person name="Strapagiel D."/>
            <person name="Borowka P."/>
            <person name="Marciniak B."/>
            <person name="Bakula Z."/>
            <person name="Van Ingen J."/>
            <person name="Safianowska A."/>
            <person name="Dziadek J."/>
            <person name="Jagielski T."/>
        </authorList>
    </citation>
    <scope>NUCLEOTIDE SEQUENCE [LARGE SCALE GENOMIC DNA]</scope>
    <source>
        <strain evidence="2">1010001458</strain>
    </source>
</reference>
<dbReference type="Proteomes" id="UP000077342">
    <property type="component" value="Unassembled WGS sequence"/>
</dbReference>
<organism evidence="1 2">
    <name type="scientific">Mycobacterium ostraviense</name>
    <dbReference type="NCBI Taxonomy" id="2738409"/>
    <lineage>
        <taxon>Bacteria</taxon>
        <taxon>Bacillati</taxon>
        <taxon>Actinomycetota</taxon>
        <taxon>Actinomycetes</taxon>
        <taxon>Mycobacteriales</taxon>
        <taxon>Mycobacteriaceae</taxon>
        <taxon>Mycobacterium</taxon>
    </lineage>
</organism>
<accession>A0A162D5X2</accession>
<sequence>MSGVGKQFVYDLAVKKLGAEVDQWLVTQHPALFEHDRTPRGLIESGCPACLNQVTRLLEAMP</sequence>
<gene>
    <name evidence="1" type="ORF">A4G28_04320</name>
</gene>
<name>A0A162D5X2_9MYCO</name>